<sequence length="239" mass="27999">MPPLSNPYRLPVVLLVCEDRQVADEERFWYDDGLDPEDLAFHRLHGPWKRSTPADALAMLSRYDGDWWVAGGWAIDAFTGVHREHEDVDVSLWRRDIEKLRLHLRGSYDLWSNAGGRFQPLTDERPEQPEDADQIWLRKHALSPWEFDVVVNPDRDGRWVFRRDPMLDFALDDITWRAPDGVRYLNPEMALAYKAKQARPKDELDLNAALPLLSNDQRVWLADMIDHLHPGHPWPARIR</sequence>
<dbReference type="Pfam" id="PF10706">
    <property type="entry name" value="Aminoglyc_resit"/>
    <property type="match status" value="1"/>
</dbReference>
<dbReference type="Proteomes" id="UP001500280">
    <property type="component" value="Unassembled WGS sequence"/>
</dbReference>
<evidence type="ECO:0000313" key="2">
    <source>
        <dbReference type="Proteomes" id="UP001500280"/>
    </source>
</evidence>
<comment type="caution">
    <text evidence="1">The sequence shown here is derived from an EMBL/GenBank/DDBJ whole genome shotgun (WGS) entry which is preliminary data.</text>
</comment>
<evidence type="ECO:0008006" key="3">
    <source>
        <dbReference type="Google" id="ProtNLM"/>
    </source>
</evidence>
<organism evidence="1 2">
    <name type="scientific">Kribbella yunnanensis</name>
    <dbReference type="NCBI Taxonomy" id="190194"/>
    <lineage>
        <taxon>Bacteria</taxon>
        <taxon>Bacillati</taxon>
        <taxon>Actinomycetota</taxon>
        <taxon>Actinomycetes</taxon>
        <taxon>Propionibacteriales</taxon>
        <taxon>Kribbellaceae</taxon>
        <taxon>Kribbella</taxon>
    </lineage>
</organism>
<proteinExistence type="predicted"/>
<keyword evidence="2" id="KW-1185">Reference proteome</keyword>
<gene>
    <name evidence="1" type="ORF">GCM10009745_44550</name>
</gene>
<name>A0ABP4TUJ2_9ACTN</name>
<protein>
    <recommendedName>
        <fullName evidence="3">Amino acid transporter</fullName>
    </recommendedName>
</protein>
<reference evidence="2" key="1">
    <citation type="journal article" date="2019" name="Int. J. Syst. Evol. Microbiol.">
        <title>The Global Catalogue of Microorganisms (GCM) 10K type strain sequencing project: providing services to taxonomists for standard genome sequencing and annotation.</title>
        <authorList>
            <consortium name="The Broad Institute Genomics Platform"/>
            <consortium name="The Broad Institute Genome Sequencing Center for Infectious Disease"/>
            <person name="Wu L."/>
            <person name="Ma J."/>
        </authorList>
    </citation>
    <scope>NUCLEOTIDE SEQUENCE [LARGE SCALE GENOMIC DNA]</scope>
    <source>
        <strain evidence="2">JCM 14307</strain>
    </source>
</reference>
<dbReference type="EMBL" id="BAAANF010000016">
    <property type="protein sequence ID" value="GAA1694074.1"/>
    <property type="molecule type" value="Genomic_DNA"/>
</dbReference>
<dbReference type="Gene3D" id="3.30.460.40">
    <property type="match status" value="1"/>
</dbReference>
<dbReference type="InterPro" id="IPR019646">
    <property type="entry name" value="Aminoglyc_AdlTrfase"/>
</dbReference>
<evidence type="ECO:0000313" key="1">
    <source>
        <dbReference type="EMBL" id="GAA1694074.1"/>
    </source>
</evidence>
<accession>A0ABP4TUJ2</accession>